<dbReference type="EMBL" id="JACMYH010000001">
    <property type="protein sequence ID" value="MBC2676925.1"/>
    <property type="molecule type" value="Genomic_DNA"/>
</dbReference>
<sequence>MTERTPLVLIGGVKKQLPAGDTLAKSIVGLDRADNTPDLEKPVSQPTQDALAKKADLDSGGKVPAAQLPSYVDDVLEYNTFANLPSSGEAGKIYVTLDPYTDAQGRTSSQFRWTGSAYTPIIASPGTTDAVTEGPTNLYFTTNRVRQVLLAGLSTAVGGVIAATDNIMQALGKLQNQITVLLGSRRAWAGNVIGVNDGRAVLASEVGYCLRLTPAKAITMTLPGGTQPAGGYGYLFRNESDFPVTITAETLIYSSVGAQANSFLLAPGQWAEIASNIGSWVVQQRGRLDSLPPLNLVDNTPDVSKPVSTPTAVALADTGGQNLAYNSAFLKISAADSRLADGWEFDGPGSPGNSTGVLSVVPSFITPAENAQRLTVTNLTTSAYYRSLVNSLARIFRVGAGQTVTASIRVKGTAGLQMRIFIQAVDSRPTAIAAPASGFFMMTGDPQTISFSYPNLPANTAGVRVFYRAYAGPSVTDGVIDMARPKLEIGSYATGWCEDTVSIREDVASKAPLASPVFTGDVLRINSPSTMIGAGITGNSGVELGSWQGASTPFIDFHSGATPVDYDARILASGGNGVSGNGTLTVTAAVVDFNADLGVRRGAQSAAILIRANAGQNRLLRFMTDNAVRWDIGTSNSAESGGNTGSDLYVNAFTDTSGFINSPWGINRSTGETRMTRAAVSGPFKVGQYTLATLPAASAYEGYEIDVTDAAGGSKRCRSNRTNWLILNTTTPVS</sequence>
<reference evidence="1 2" key="1">
    <citation type="submission" date="2020-08" db="EMBL/GenBank/DDBJ databases">
        <title>Pseudomonas sp. nov.</title>
        <authorList>
            <person name="Gieschler S."/>
            <person name="Fiedler G."/>
            <person name="Brinks E."/>
            <person name="Boehnlein C."/>
            <person name="Franz C.M.A.P."/>
            <person name="Kabisch J."/>
        </authorList>
    </citation>
    <scope>NUCLEOTIDE SEQUENCE [LARGE SCALE GENOMIC DNA]</scope>
    <source>
        <strain evidence="1 2">MBT-2</strain>
    </source>
</reference>
<organism evidence="1 2">
    <name type="scientific">Pseudomonas baltica</name>
    <dbReference type="NCBI Taxonomy" id="2762576"/>
    <lineage>
        <taxon>Bacteria</taxon>
        <taxon>Pseudomonadati</taxon>
        <taxon>Pseudomonadota</taxon>
        <taxon>Gammaproteobacteria</taxon>
        <taxon>Pseudomonadales</taxon>
        <taxon>Pseudomonadaceae</taxon>
        <taxon>Pseudomonas</taxon>
    </lineage>
</organism>
<accession>A0A7X1G1W9</accession>
<gene>
    <name evidence="1" type="ORF">H7993_00845</name>
</gene>
<evidence type="ECO:0000313" key="2">
    <source>
        <dbReference type="Proteomes" id="UP000546173"/>
    </source>
</evidence>
<protein>
    <submittedName>
        <fullName evidence="1">Uncharacterized protein</fullName>
    </submittedName>
</protein>
<evidence type="ECO:0000313" key="1">
    <source>
        <dbReference type="EMBL" id="MBC2676925.1"/>
    </source>
</evidence>
<dbReference type="Proteomes" id="UP000546173">
    <property type="component" value="Unassembled WGS sequence"/>
</dbReference>
<dbReference type="RefSeq" id="WP_185793111.1">
    <property type="nucleotide sequence ID" value="NZ_JACMYH010000001.1"/>
</dbReference>
<proteinExistence type="predicted"/>
<comment type="caution">
    <text evidence="1">The sequence shown here is derived from an EMBL/GenBank/DDBJ whole genome shotgun (WGS) entry which is preliminary data.</text>
</comment>
<dbReference type="AlphaFoldDB" id="A0A7X1G1W9"/>
<name>A0A7X1G1W9_9PSED</name>
<keyword evidence="2" id="KW-1185">Reference proteome</keyword>